<evidence type="ECO:0000256" key="1">
    <source>
        <dbReference type="SAM" id="SignalP"/>
    </source>
</evidence>
<keyword evidence="3" id="KW-1185">Reference proteome</keyword>
<organism evidence="2 3">
    <name type="scientific">Paracandidimonas soli</name>
    <dbReference type="NCBI Taxonomy" id="1917182"/>
    <lineage>
        <taxon>Bacteria</taxon>
        <taxon>Pseudomonadati</taxon>
        <taxon>Pseudomonadota</taxon>
        <taxon>Betaproteobacteria</taxon>
        <taxon>Burkholderiales</taxon>
        <taxon>Alcaligenaceae</taxon>
        <taxon>Paracandidimonas</taxon>
    </lineage>
</organism>
<gene>
    <name evidence="2" type="ORF">EV686_10584</name>
</gene>
<feature type="signal peptide" evidence="1">
    <location>
        <begin position="1"/>
        <end position="29"/>
    </location>
</feature>
<evidence type="ECO:0000313" key="2">
    <source>
        <dbReference type="EMBL" id="TCU98387.1"/>
    </source>
</evidence>
<dbReference type="AlphaFoldDB" id="A0A4R3V527"/>
<accession>A0A4R3V527</accession>
<evidence type="ECO:0000313" key="3">
    <source>
        <dbReference type="Proteomes" id="UP000294692"/>
    </source>
</evidence>
<feature type="chain" id="PRO_5020423189" evidence="1">
    <location>
        <begin position="30"/>
        <end position="243"/>
    </location>
</feature>
<reference evidence="2 3" key="1">
    <citation type="submission" date="2019-03" db="EMBL/GenBank/DDBJ databases">
        <title>Genomic Encyclopedia of Type Strains, Phase IV (KMG-IV): sequencing the most valuable type-strain genomes for metagenomic binning, comparative biology and taxonomic classification.</title>
        <authorList>
            <person name="Goeker M."/>
        </authorList>
    </citation>
    <scope>NUCLEOTIDE SEQUENCE [LARGE SCALE GENOMIC DNA]</scope>
    <source>
        <strain evidence="2 3">DSM 100048</strain>
    </source>
</reference>
<dbReference type="RefSeq" id="WP_207901744.1">
    <property type="nucleotide sequence ID" value="NZ_JBHRVM010000001.1"/>
</dbReference>
<keyword evidence="1" id="KW-0732">Signal</keyword>
<sequence length="243" mass="26559">MNTTLPKRHTLAALAAAGLGGALPPIAKAQGRGMPEEHIMQYPDFFTQAPVITMRDPLAEFLGATANGIMQYTYLDAVKMAGHSCAVVASSYLLARRGLKRLYGDDTPVRGDIQIAIRNGGTEGTTGVTGAVLTLITGAAGDTGFHGMGKSRRFSRQDLLMYRQEVDDFLTLRRRDTGKTVGLSLDIEAVPFRPEMQDLLPQAIAGTLPEQERGRFADLWQDRVRRILLEHAEDPALIQVRDI</sequence>
<name>A0A4R3V527_9BURK</name>
<comment type="caution">
    <text evidence="2">The sequence shown here is derived from an EMBL/GenBank/DDBJ whole genome shotgun (WGS) entry which is preliminary data.</text>
</comment>
<dbReference type="InterPro" id="IPR006311">
    <property type="entry name" value="TAT_signal"/>
</dbReference>
<protein>
    <submittedName>
        <fullName evidence="2">Formylmethanofuran dehydrogenase subunit E</fullName>
    </submittedName>
</protein>
<proteinExistence type="predicted"/>
<dbReference type="Proteomes" id="UP000294692">
    <property type="component" value="Unassembled WGS sequence"/>
</dbReference>
<dbReference type="PROSITE" id="PS51318">
    <property type="entry name" value="TAT"/>
    <property type="match status" value="1"/>
</dbReference>
<dbReference type="EMBL" id="SMBX01000005">
    <property type="protein sequence ID" value="TCU98387.1"/>
    <property type="molecule type" value="Genomic_DNA"/>
</dbReference>